<dbReference type="InterPro" id="IPR017871">
    <property type="entry name" value="ABC_transporter-like_CS"/>
</dbReference>
<comment type="subcellular location">
    <subcellularLocation>
        <location evidence="1">Cell membrane</location>
        <topology evidence="1">Peripheral membrane protein</topology>
    </subcellularLocation>
</comment>
<dbReference type="GO" id="GO:0042626">
    <property type="term" value="F:ATPase-coupled transmembrane transporter activity"/>
    <property type="evidence" value="ECO:0007669"/>
    <property type="project" value="TreeGrafter"/>
</dbReference>
<evidence type="ECO:0000313" key="10">
    <source>
        <dbReference type="EMBL" id="MBE1554320.1"/>
    </source>
</evidence>
<dbReference type="CDD" id="cd03225">
    <property type="entry name" value="ABC_cobalt_CbiO_domain1"/>
    <property type="match status" value="1"/>
</dbReference>
<evidence type="ECO:0000256" key="7">
    <source>
        <dbReference type="ARBA" id="ARBA00022967"/>
    </source>
</evidence>
<sequence length="296" mass="33265">MRKLERKKAWLNDIPVAKYEQPIHSPILEIQNVSFGYPDKQATLNNVNLTIHRGEMVSIVGANGTGKSTLGKLICGFEKPISGTLLFNGKNGNNDSLKMRGEQVGFVLQNPNQMFSKHIVQEEVGLGLLHKEVSPDEVKLRVEQTLKVCGLYPFRNWPISALSYGQKKRLSIAAILVMEPSILLLDEPTAGQDYKHTTELMTFLESLQTQGITIILITHDMHLMTEYTKRAIVLSGGQIIADDSPAKILANTELIERANLKQSSLHALATTLHITDHERFVEKFIQFDREVRLNEQ</sequence>
<dbReference type="EMBL" id="JADBEL010000005">
    <property type="protein sequence ID" value="MBE1554320.1"/>
    <property type="molecule type" value="Genomic_DNA"/>
</dbReference>
<reference evidence="10" key="1">
    <citation type="submission" date="2020-10" db="EMBL/GenBank/DDBJ databases">
        <title>Genomic Encyclopedia of Type Strains, Phase IV (KMG-IV): sequencing the most valuable type-strain genomes for metagenomic binning, comparative biology and taxonomic classification.</title>
        <authorList>
            <person name="Goeker M."/>
        </authorList>
    </citation>
    <scope>NUCLEOTIDE SEQUENCE</scope>
    <source>
        <strain evidence="10">DSM 13886</strain>
    </source>
</reference>
<dbReference type="GO" id="GO:0016887">
    <property type="term" value="F:ATP hydrolysis activity"/>
    <property type="evidence" value="ECO:0007669"/>
    <property type="project" value="InterPro"/>
</dbReference>
<evidence type="ECO:0000259" key="9">
    <source>
        <dbReference type="PROSITE" id="PS50893"/>
    </source>
</evidence>
<dbReference type="RefSeq" id="WP_192598102.1">
    <property type="nucleotide sequence ID" value="NZ_JADBEL010000005.1"/>
</dbReference>
<keyword evidence="11" id="KW-1185">Reference proteome</keyword>
<evidence type="ECO:0000256" key="6">
    <source>
        <dbReference type="ARBA" id="ARBA00022840"/>
    </source>
</evidence>
<dbReference type="PROSITE" id="PS50893">
    <property type="entry name" value="ABC_TRANSPORTER_2"/>
    <property type="match status" value="1"/>
</dbReference>
<dbReference type="InterPro" id="IPR027417">
    <property type="entry name" value="P-loop_NTPase"/>
</dbReference>
<keyword evidence="5" id="KW-0547">Nucleotide-binding</keyword>
<dbReference type="Proteomes" id="UP000658225">
    <property type="component" value="Unassembled WGS sequence"/>
</dbReference>
<dbReference type="Pfam" id="PF00005">
    <property type="entry name" value="ABC_tran"/>
    <property type="match status" value="1"/>
</dbReference>
<name>A0A927MH52_9BACL</name>
<dbReference type="SUPFAM" id="SSF52540">
    <property type="entry name" value="P-loop containing nucleoside triphosphate hydrolases"/>
    <property type="match status" value="1"/>
</dbReference>
<dbReference type="InterPro" id="IPR003439">
    <property type="entry name" value="ABC_transporter-like_ATP-bd"/>
</dbReference>
<accession>A0A927MH52</accession>
<dbReference type="PANTHER" id="PTHR43553">
    <property type="entry name" value="HEAVY METAL TRANSPORTER"/>
    <property type="match status" value="1"/>
</dbReference>
<dbReference type="PANTHER" id="PTHR43553:SF26">
    <property type="entry name" value="ABC TRANSPORTER ATP-BINDING PROTEIN BC_2655-RELATED"/>
    <property type="match status" value="1"/>
</dbReference>
<dbReference type="Gene3D" id="3.40.50.300">
    <property type="entry name" value="P-loop containing nucleotide triphosphate hydrolases"/>
    <property type="match status" value="1"/>
</dbReference>
<dbReference type="PROSITE" id="PS00211">
    <property type="entry name" value="ABC_TRANSPORTER_1"/>
    <property type="match status" value="1"/>
</dbReference>
<dbReference type="InterPro" id="IPR003593">
    <property type="entry name" value="AAA+_ATPase"/>
</dbReference>
<evidence type="ECO:0000256" key="3">
    <source>
        <dbReference type="ARBA" id="ARBA00022448"/>
    </source>
</evidence>
<keyword evidence="3" id="KW-0813">Transport</keyword>
<evidence type="ECO:0000256" key="4">
    <source>
        <dbReference type="ARBA" id="ARBA00022475"/>
    </source>
</evidence>
<keyword evidence="8" id="KW-0472">Membrane</keyword>
<dbReference type="AlphaFoldDB" id="A0A927MH52"/>
<proteinExistence type="inferred from homology"/>
<comment type="caution">
    <text evidence="10">The sequence shown here is derived from an EMBL/GenBank/DDBJ whole genome shotgun (WGS) entry which is preliminary data.</text>
</comment>
<feature type="domain" description="ABC transporter" evidence="9">
    <location>
        <begin position="28"/>
        <end position="261"/>
    </location>
</feature>
<keyword evidence="7" id="KW-1278">Translocase</keyword>
<evidence type="ECO:0000256" key="5">
    <source>
        <dbReference type="ARBA" id="ARBA00022741"/>
    </source>
</evidence>
<evidence type="ECO:0000256" key="8">
    <source>
        <dbReference type="ARBA" id="ARBA00023136"/>
    </source>
</evidence>
<evidence type="ECO:0000256" key="1">
    <source>
        <dbReference type="ARBA" id="ARBA00004202"/>
    </source>
</evidence>
<keyword evidence="4" id="KW-1003">Cell membrane</keyword>
<evidence type="ECO:0000256" key="2">
    <source>
        <dbReference type="ARBA" id="ARBA00005417"/>
    </source>
</evidence>
<dbReference type="GO" id="GO:0015087">
    <property type="term" value="F:cobalt ion transmembrane transporter activity"/>
    <property type="evidence" value="ECO:0007669"/>
    <property type="project" value="UniProtKB-ARBA"/>
</dbReference>
<gene>
    <name evidence="10" type="ORF">H4683_001395</name>
</gene>
<dbReference type="SMART" id="SM00382">
    <property type="entry name" value="AAA"/>
    <property type="match status" value="1"/>
</dbReference>
<dbReference type="GO" id="GO:0043190">
    <property type="term" value="C:ATP-binding cassette (ABC) transporter complex"/>
    <property type="evidence" value="ECO:0007669"/>
    <property type="project" value="TreeGrafter"/>
</dbReference>
<comment type="similarity">
    <text evidence="2">Belongs to the ABC transporter superfamily.</text>
</comment>
<dbReference type="InterPro" id="IPR015856">
    <property type="entry name" value="ABC_transpr_CbiO/EcfA_su"/>
</dbReference>
<evidence type="ECO:0000313" key="11">
    <source>
        <dbReference type="Proteomes" id="UP000658225"/>
    </source>
</evidence>
<organism evidence="10 11">
    <name type="scientific">Sporosarcina limicola</name>
    <dbReference type="NCBI Taxonomy" id="34101"/>
    <lineage>
        <taxon>Bacteria</taxon>
        <taxon>Bacillati</taxon>
        <taxon>Bacillota</taxon>
        <taxon>Bacilli</taxon>
        <taxon>Bacillales</taxon>
        <taxon>Caryophanaceae</taxon>
        <taxon>Sporosarcina</taxon>
    </lineage>
</organism>
<protein>
    <submittedName>
        <fullName evidence="10">Energy-coupling factor transporter ATP-binding protein EcfA2</fullName>
    </submittedName>
</protein>
<dbReference type="GO" id="GO:0005524">
    <property type="term" value="F:ATP binding"/>
    <property type="evidence" value="ECO:0007669"/>
    <property type="project" value="UniProtKB-KW"/>
</dbReference>
<keyword evidence="6 10" id="KW-0067">ATP-binding</keyword>
<dbReference type="FunFam" id="3.40.50.300:FF:000224">
    <property type="entry name" value="Energy-coupling factor transporter ATP-binding protein EcfA"/>
    <property type="match status" value="1"/>
</dbReference>
<dbReference type="InterPro" id="IPR050095">
    <property type="entry name" value="ECF_ABC_transporter_ATP-bd"/>
</dbReference>